<dbReference type="STRING" id="52441.SAMN05216302_102113"/>
<reference evidence="2" key="1">
    <citation type="submission" date="2016-10" db="EMBL/GenBank/DDBJ databases">
        <authorList>
            <person name="Varghese N."/>
            <person name="Submissions S."/>
        </authorList>
    </citation>
    <scope>NUCLEOTIDE SEQUENCE [LARGE SCALE GENOMIC DNA]</scope>
    <source>
        <strain evidence="2">Nm69</strain>
    </source>
</reference>
<name>A0A1I4DFU7_9PROT</name>
<evidence type="ECO:0000313" key="2">
    <source>
        <dbReference type="Proteomes" id="UP000199533"/>
    </source>
</evidence>
<gene>
    <name evidence="1" type="ORF">SAMN05216302_102113</name>
</gene>
<proteinExistence type="predicted"/>
<dbReference type="AlphaFoldDB" id="A0A1I4DFU7"/>
<organism evidence="1 2">
    <name type="scientific">Nitrosomonas aestuarii</name>
    <dbReference type="NCBI Taxonomy" id="52441"/>
    <lineage>
        <taxon>Bacteria</taxon>
        <taxon>Pseudomonadati</taxon>
        <taxon>Pseudomonadota</taxon>
        <taxon>Betaproteobacteria</taxon>
        <taxon>Nitrosomonadales</taxon>
        <taxon>Nitrosomonadaceae</taxon>
        <taxon>Nitrosomonas</taxon>
    </lineage>
</organism>
<accession>A0A1I4DFU7</accession>
<sequence>MSIKALKKIILCKAEVTQGVDAVPVVGSDALLALNANVTPANIRYIDRNAAVPFFGNSGQINVGETMQLEYDIEIAGAGAVDSAPGYAAALLGCATAETIIPTTGPVTYNVVSDSEKSVTQYFYWEDQLHKMLGAFGSVELRFSEANVPLMHFTWEGIYGGITTSAPGSPDLSAFQDALAMTKANTTFTLHGYAAPLASLTISQNNTNVYKNRPNSEKMHYTGRSSTGSVTIELPKIAVKNFVEICRSGTTGALALVHGTTAGNKVLIDAPNVQLTNPRYSEADNLAELTMDMNFKYSTAGNDEWTFKTQ</sequence>
<protein>
    <recommendedName>
        <fullName evidence="3">Phage tail tube protein</fullName>
    </recommendedName>
</protein>
<dbReference type="Proteomes" id="UP000199533">
    <property type="component" value="Unassembled WGS sequence"/>
</dbReference>
<dbReference type="InterPro" id="IPR044000">
    <property type="entry name" value="Phage_tube_2"/>
</dbReference>
<dbReference type="Pfam" id="PF18906">
    <property type="entry name" value="Phage_tube_2"/>
    <property type="match status" value="1"/>
</dbReference>
<dbReference type="OrthoDB" id="6147138at2"/>
<evidence type="ECO:0008006" key="3">
    <source>
        <dbReference type="Google" id="ProtNLM"/>
    </source>
</evidence>
<keyword evidence="2" id="KW-1185">Reference proteome</keyword>
<dbReference type="EMBL" id="FOSP01000021">
    <property type="protein sequence ID" value="SFK92075.1"/>
    <property type="molecule type" value="Genomic_DNA"/>
</dbReference>
<dbReference type="RefSeq" id="WP_090700708.1">
    <property type="nucleotide sequence ID" value="NZ_FOSP01000021.1"/>
</dbReference>
<evidence type="ECO:0000313" key="1">
    <source>
        <dbReference type="EMBL" id="SFK92075.1"/>
    </source>
</evidence>